<keyword evidence="3" id="KW-1185">Reference proteome</keyword>
<dbReference type="PANTHER" id="PTHR43755:SF1">
    <property type="entry name" value="FAD-DEPENDENT PYRIDINE NUCLEOTIDE-DISULPHIDE OXIDOREDUCTASE"/>
    <property type="match status" value="1"/>
</dbReference>
<dbReference type="RefSeq" id="WP_069811447.1">
    <property type="nucleotide sequence ID" value="NZ_CP017305.1"/>
</dbReference>
<reference evidence="2" key="1">
    <citation type="submission" date="2016-09" db="EMBL/GenBank/DDBJ databases">
        <title>Genome sequence of Chlorobaculum limnaeum.</title>
        <authorList>
            <person name="Liu Z."/>
            <person name="Tank M."/>
            <person name="Bryant D.A."/>
        </authorList>
    </citation>
    <scope>NUCLEOTIDE SEQUENCE [LARGE SCALE GENOMIC DNA]</scope>
    <source>
        <strain evidence="2">DSM 1677</strain>
    </source>
</reference>
<organism evidence="2 3">
    <name type="scientific">Chlorobaculum limnaeum</name>
    <dbReference type="NCBI Taxonomy" id="274537"/>
    <lineage>
        <taxon>Bacteria</taxon>
        <taxon>Pseudomonadati</taxon>
        <taxon>Chlorobiota</taxon>
        <taxon>Chlorobiia</taxon>
        <taxon>Chlorobiales</taxon>
        <taxon>Chlorobiaceae</taxon>
        <taxon>Chlorobaculum</taxon>
    </lineage>
</organism>
<dbReference type="SUPFAM" id="SSF51905">
    <property type="entry name" value="FAD/NAD(P)-binding domain"/>
    <property type="match status" value="2"/>
</dbReference>
<dbReference type="KEGG" id="clz:BIU88_05580"/>
<dbReference type="AlphaFoldDB" id="A0A1D8D1K1"/>
<sequence>MKKVLILGGGIAGVAAAIAFRKRGFEVEVVSAREYLFIYPIAIWIPVGTEEFKNVAFPLEKIARKHGFSLTLDTVTSIDSSRDSVALEKAGVRSDFDFLVIALGSDKVKHEGAEHTLSICGAPEHSLRLREKIDALIERGHGKIAFGFGGNPKDPSGVRGGPGFELFFNLHHKLTKLGIRDNFEMTFFAPMASPGQKMGQKALDMMAKMFKAKNFKQRYGKKITRFEKDGVVFEDGSKLQSDLTMFIPAGSGHSVVKASDLPLNEAGFVKIDDFCRVVGVNGWYAVGDSVALEGPEWKAKQGHIAEFMAECAANNCLAEHFGHQEPMKGYQEHLNVLCVMDTGDGAGFVYRTGHSEMFIPMPIVGHWLKKGWGYYYKLSKMKYIPRIPGM</sequence>
<dbReference type="Pfam" id="PF07992">
    <property type="entry name" value="Pyr_redox_2"/>
    <property type="match status" value="2"/>
</dbReference>
<name>A0A1D8D1K1_CHLLM</name>
<feature type="domain" description="FAD/NAD(P)-binding" evidence="1">
    <location>
        <begin position="2"/>
        <end position="115"/>
    </location>
</feature>
<evidence type="ECO:0000259" key="1">
    <source>
        <dbReference type="Pfam" id="PF07992"/>
    </source>
</evidence>
<evidence type="ECO:0000313" key="2">
    <source>
        <dbReference type="EMBL" id="AOS85020.1"/>
    </source>
</evidence>
<dbReference type="GO" id="GO:0016491">
    <property type="term" value="F:oxidoreductase activity"/>
    <property type="evidence" value="ECO:0007669"/>
    <property type="project" value="InterPro"/>
</dbReference>
<protein>
    <submittedName>
        <fullName evidence="2">Sulfide:quinone reductase</fullName>
    </submittedName>
</protein>
<dbReference type="InterPro" id="IPR036188">
    <property type="entry name" value="FAD/NAD-bd_sf"/>
</dbReference>
<dbReference type="InterPro" id="IPR023753">
    <property type="entry name" value="FAD/NAD-binding_dom"/>
</dbReference>
<dbReference type="STRING" id="274537.BIU88_05580"/>
<dbReference type="PANTHER" id="PTHR43755">
    <property type="match status" value="1"/>
</dbReference>
<dbReference type="Proteomes" id="UP000095185">
    <property type="component" value="Chromosome"/>
</dbReference>
<feature type="domain" description="FAD/NAD(P)-binding" evidence="1">
    <location>
        <begin position="192"/>
        <end position="290"/>
    </location>
</feature>
<accession>A0A1D8D1K1</accession>
<dbReference type="InterPro" id="IPR052541">
    <property type="entry name" value="SQRD"/>
</dbReference>
<dbReference type="EMBL" id="CP017305">
    <property type="protein sequence ID" value="AOS85020.1"/>
    <property type="molecule type" value="Genomic_DNA"/>
</dbReference>
<proteinExistence type="predicted"/>
<dbReference type="Gene3D" id="3.50.50.100">
    <property type="match status" value="1"/>
</dbReference>
<gene>
    <name evidence="2" type="ORF">BIU88_05580</name>
</gene>
<evidence type="ECO:0000313" key="3">
    <source>
        <dbReference type="Proteomes" id="UP000095185"/>
    </source>
</evidence>
<dbReference type="OrthoDB" id="9781621at2"/>